<reference evidence="1 2" key="1">
    <citation type="submission" date="2018-06" db="EMBL/GenBank/DDBJ databases">
        <title>The complete genome sequence of a nosiheptide producer Streptomyces actuosus ATCC 25421: deducing the ability of producing a new class III lantibiotics.</title>
        <authorList>
            <person name="Liu W."/>
            <person name="Sun F."/>
            <person name="Hu Y."/>
        </authorList>
    </citation>
    <scope>NUCLEOTIDE SEQUENCE [LARGE SCALE GENOMIC DNA]</scope>
    <source>
        <strain evidence="1 2">ATCC 25421</strain>
    </source>
</reference>
<evidence type="ECO:0000313" key="1">
    <source>
        <dbReference type="EMBL" id="AWT42615.1"/>
    </source>
</evidence>
<dbReference type="KEGG" id="sact:DMT42_10005"/>
<dbReference type="EMBL" id="CP029788">
    <property type="protein sequence ID" value="AWT42615.1"/>
    <property type="molecule type" value="Genomic_DNA"/>
</dbReference>
<evidence type="ECO:0000313" key="2">
    <source>
        <dbReference type="Proteomes" id="UP000247634"/>
    </source>
</evidence>
<dbReference type="Proteomes" id="UP000247634">
    <property type="component" value="Chromosome"/>
</dbReference>
<organism evidence="1 2">
    <name type="scientific">Streptomyces actuosus</name>
    <dbReference type="NCBI Taxonomy" id="1885"/>
    <lineage>
        <taxon>Bacteria</taxon>
        <taxon>Bacillati</taxon>
        <taxon>Actinomycetota</taxon>
        <taxon>Actinomycetes</taxon>
        <taxon>Kitasatosporales</taxon>
        <taxon>Streptomycetaceae</taxon>
        <taxon>Streptomyces</taxon>
    </lineage>
</organism>
<protein>
    <submittedName>
        <fullName evidence="1">Uncharacterized protein</fullName>
    </submittedName>
</protein>
<gene>
    <name evidence="1" type="ORF">DMT42_10005</name>
</gene>
<keyword evidence="2" id="KW-1185">Reference proteome</keyword>
<name>A0A2U9P0D7_STRAS</name>
<dbReference type="RefSeq" id="WP_110627538.1">
    <property type="nucleotide sequence ID" value="NZ_CP029788.1"/>
</dbReference>
<dbReference type="OrthoDB" id="4281723at2"/>
<dbReference type="AlphaFoldDB" id="A0A2U9P0D7"/>
<sequence length="92" mass="10303">MSTSSQTTAFVVTMGDIPLAAALDLDMAQGNALTRQTAWGSAKEYDYRWDVYIPGKVWRLMQRRKGPEGRGRRFSWTTYAVHATEFLAGGAR</sequence>
<proteinExistence type="predicted"/>
<accession>A0A2U9P0D7</accession>